<protein>
    <submittedName>
        <fullName evidence="3">Flavodoxin family protein</fullName>
    </submittedName>
</protein>
<organism evidence="3 4">
    <name type="scientific">Dysgonomonas capnocytophagoides</name>
    <dbReference type="NCBI Taxonomy" id="45254"/>
    <lineage>
        <taxon>Bacteria</taxon>
        <taxon>Pseudomonadati</taxon>
        <taxon>Bacteroidota</taxon>
        <taxon>Bacteroidia</taxon>
        <taxon>Bacteroidales</taxon>
        <taxon>Dysgonomonadaceae</taxon>
        <taxon>Dysgonomonas</taxon>
    </lineage>
</organism>
<dbReference type="SUPFAM" id="SSF52218">
    <property type="entry name" value="Flavoproteins"/>
    <property type="match status" value="1"/>
</dbReference>
<keyword evidence="1" id="KW-0732">Signal</keyword>
<evidence type="ECO:0000313" key="4">
    <source>
        <dbReference type="Proteomes" id="UP000297861"/>
    </source>
</evidence>
<comment type="caution">
    <text evidence="3">The sequence shown here is derived from an EMBL/GenBank/DDBJ whole genome shotgun (WGS) entry which is preliminary data.</text>
</comment>
<dbReference type="EMBL" id="SOML01000001">
    <property type="protein sequence ID" value="TFD99041.1"/>
    <property type="molecule type" value="Genomic_DNA"/>
</dbReference>
<dbReference type="Pfam" id="PF12682">
    <property type="entry name" value="Flavodoxin_4"/>
    <property type="match status" value="1"/>
</dbReference>
<evidence type="ECO:0000256" key="1">
    <source>
        <dbReference type="SAM" id="SignalP"/>
    </source>
</evidence>
<feature type="signal peptide" evidence="1">
    <location>
        <begin position="1"/>
        <end position="23"/>
    </location>
</feature>
<dbReference type="InterPro" id="IPR029039">
    <property type="entry name" value="Flavoprotein-like_sf"/>
</dbReference>
<evidence type="ECO:0000259" key="2">
    <source>
        <dbReference type="PROSITE" id="PS50902"/>
    </source>
</evidence>
<name>A0A4Y8L9R3_9BACT</name>
<dbReference type="Proteomes" id="UP000297861">
    <property type="component" value="Unassembled WGS sequence"/>
</dbReference>
<dbReference type="PROSITE" id="PS50902">
    <property type="entry name" value="FLAVODOXIN_LIKE"/>
    <property type="match status" value="1"/>
</dbReference>
<proteinExistence type="predicted"/>
<feature type="domain" description="Flavodoxin-like" evidence="2">
    <location>
        <begin position="37"/>
        <end position="190"/>
    </location>
</feature>
<dbReference type="PROSITE" id="PS51257">
    <property type="entry name" value="PROKAR_LIPOPROTEIN"/>
    <property type="match status" value="1"/>
</dbReference>
<accession>A0A4Y8L9R3</accession>
<feature type="chain" id="PRO_5021321110" evidence="1">
    <location>
        <begin position="24"/>
        <end position="193"/>
    </location>
</feature>
<sequence>MKTNIILTYIVTTMYLITGCANAQTPKTSDVSSKEKILITYFSKTGNTKKIAEHIQSLTGGDLIQIETNEEYPQEYQASTEIAKKEKETDARPAVKTKIKNINDYDVVFVGFPIWWSYTPMAIATFLESYDLSGKTVIPFCTHGGGGAGEAFNYVKKLTSNSIHPDGFIIYGSRASSAKPDIEKWLKNINVIK</sequence>
<gene>
    <name evidence="3" type="ORF">E2605_02855</name>
</gene>
<evidence type="ECO:0000313" key="3">
    <source>
        <dbReference type="EMBL" id="TFD99041.1"/>
    </source>
</evidence>
<reference evidence="3 4" key="1">
    <citation type="submission" date="2019-03" db="EMBL/GenBank/DDBJ databases">
        <title>San Antonio Military Medical Center submission to MRSN (WRAIR), pending publication.</title>
        <authorList>
            <person name="Blyth D.M."/>
            <person name="Mccarthy S.L."/>
            <person name="Schall S.E."/>
            <person name="Stam J.A."/>
            <person name="Ong A.C."/>
            <person name="Mcgann P.T."/>
        </authorList>
    </citation>
    <scope>NUCLEOTIDE SEQUENCE [LARGE SCALE GENOMIC DNA]</scope>
    <source>
        <strain evidence="3 4">MRSN571793</strain>
    </source>
</reference>
<dbReference type="InterPro" id="IPR008254">
    <property type="entry name" value="Flavodoxin/NO_synth"/>
</dbReference>
<dbReference type="GO" id="GO:0010181">
    <property type="term" value="F:FMN binding"/>
    <property type="evidence" value="ECO:0007669"/>
    <property type="project" value="InterPro"/>
</dbReference>
<dbReference type="STRING" id="1121485.GCA_000426485_00248"/>
<keyword evidence="4" id="KW-1185">Reference proteome</keyword>
<dbReference type="RefSeq" id="WP_026627565.1">
    <property type="nucleotide sequence ID" value="NZ_JAWZLG010000034.1"/>
</dbReference>
<dbReference type="PANTHER" id="PTHR39201:SF1">
    <property type="entry name" value="FLAVODOXIN-LIKE DOMAIN-CONTAINING PROTEIN"/>
    <property type="match status" value="1"/>
</dbReference>
<dbReference type="AlphaFoldDB" id="A0A4Y8L9R3"/>
<dbReference type="OrthoDB" id="9806505at2"/>
<dbReference type="Gene3D" id="3.40.50.360">
    <property type="match status" value="1"/>
</dbReference>
<dbReference type="PANTHER" id="PTHR39201">
    <property type="entry name" value="EXPORTED PROTEIN-RELATED"/>
    <property type="match status" value="1"/>
</dbReference>